<dbReference type="KEGG" id="csl:COCSUDRAFT_43960"/>
<dbReference type="SMART" id="SM00577">
    <property type="entry name" value="CPDc"/>
    <property type="match status" value="1"/>
</dbReference>
<proteinExistence type="inferred from homology"/>
<comment type="subunit">
    <text evidence="1">Component of the TIM23 complex.</text>
</comment>
<protein>
    <recommendedName>
        <fullName evidence="1">Mitochondrial import inner membrane translocase subunit TIM50</fullName>
    </recommendedName>
</protein>
<dbReference type="GeneID" id="17038515"/>
<name>I0YQ70_COCSC</name>
<dbReference type="PANTHER" id="PTHR12210">
    <property type="entry name" value="DULLARD PROTEIN PHOSPHATASE"/>
    <property type="match status" value="1"/>
</dbReference>
<comment type="subcellular location">
    <subcellularLocation>
        <location evidence="1">Mitochondrion inner membrane</location>
        <topology evidence="1">Single-pass membrane protein</topology>
    </subcellularLocation>
</comment>
<sequence length="270" mass="30479">MEAIPPPDVNSKKETQIPNPQLLLGPQQKRDRGRKTLILDLDNTLIVNATETRGDHDFTIIASFKDSDIIKYMHIRPWVDALLSAASQHFEIGVFTAATAEYAWAVLEVIDPNKVVSCIMVDDRPEVVMPRENVLPIVKYLEKDPDDEELLDILPLLLSLNKDSDVRHRLRAINESEEDEGSQKEWIADFEKQPQPINESEEVEGSQKEWIADFEKQPQPLPQPAGNVENWIGCVSVAAMLELYGSRLHAPLANLIDLTENLIDLTSEVD</sequence>
<dbReference type="STRING" id="574566.I0YQ70"/>
<dbReference type="InterPro" id="IPR004274">
    <property type="entry name" value="FCP1_dom"/>
</dbReference>
<dbReference type="GO" id="GO:0005744">
    <property type="term" value="C:TIM23 mitochondrial import inner membrane translocase complex"/>
    <property type="evidence" value="ECO:0007669"/>
    <property type="project" value="UniProtKB-UniRule"/>
</dbReference>
<gene>
    <name evidence="4" type="ORF">COCSUDRAFT_43960</name>
</gene>
<dbReference type="RefSeq" id="XP_005645083.1">
    <property type="nucleotide sequence ID" value="XM_005645026.1"/>
</dbReference>
<keyword evidence="1" id="KW-0811">Translocation</keyword>
<keyword evidence="1" id="KW-0653">Protein transport</keyword>
<keyword evidence="1" id="KW-0809">Transit peptide</keyword>
<dbReference type="SUPFAM" id="SSF56784">
    <property type="entry name" value="HAD-like"/>
    <property type="match status" value="1"/>
</dbReference>
<dbReference type="InterPro" id="IPR036412">
    <property type="entry name" value="HAD-like_sf"/>
</dbReference>
<evidence type="ECO:0000256" key="2">
    <source>
        <dbReference type="SAM" id="MobiDB-lite"/>
    </source>
</evidence>
<evidence type="ECO:0000259" key="3">
    <source>
        <dbReference type="SMART" id="SM00577"/>
    </source>
</evidence>
<dbReference type="InterPro" id="IPR023214">
    <property type="entry name" value="HAD_sf"/>
</dbReference>
<comment type="caution">
    <text evidence="4">The sequence shown here is derived from an EMBL/GenBank/DDBJ whole genome shotgun (WGS) entry which is preliminary data.</text>
</comment>
<dbReference type="InterPro" id="IPR050365">
    <property type="entry name" value="TIM50"/>
</dbReference>
<dbReference type="Pfam" id="PF03031">
    <property type="entry name" value="NIF"/>
    <property type="match status" value="2"/>
</dbReference>
<comment type="function">
    <text evidence="1">Essential component of the TIM23 complex, a complex that mediates the translocation of transit peptide-containing proteins across the mitochondrial inner membrane.</text>
</comment>
<dbReference type="OrthoDB" id="277011at2759"/>
<accession>I0YQ70</accession>
<comment type="similarity">
    <text evidence="1">Belongs to the TIM50 family.</text>
</comment>
<keyword evidence="1" id="KW-0813">Transport</keyword>
<dbReference type="Gene3D" id="3.40.50.1000">
    <property type="entry name" value="HAD superfamily/HAD-like"/>
    <property type="match status" value="2"/>
</dbReference>
<reference evidence="4 5" key="1">
    <citation type="journal article" date="2012" name="Genome Biol.">
        <title>The genome of the polar eukaryotic microalga coccomyxa subellipsoidea reveals traits of cold adaptation.</title>
        <authorList>
            <person name="Blanc G."/>
            <person name="Agarkova I."/>
            <person name="Grimwood J."/>
            <person name="Kuo A."/>
            <person name="Brueggeman A."/>
            <person name="Dunigan D."/>
            <person name="Gurnon J."/>
            <person name="Ladunga I."/>
            <person name="Lindquist E."/>
            <person name="Lucas S."/>
            <person name="Pangilinan J."/>
            <person name="Proschold T."/>
            <person name="Salamov A."/>
            <person name="Schmutz J."/>
            <person name="Weeks D."/>
            <person name="Yamada T."/>
            <person name="Claverie J.M."/>
            <person name="Grigoriev I."/>
            <person name="Van Etten J."/>
            <person name="Lomsadze A."/>
            <person name="Borodovsky M."/>
        </authorList>
    </citation>
    <scope>NUCLEOTIDE SEQUENCE [LARGE SCALE GENOMIC DNA]</scope>
    <source>
        <strain evidence="4 5">C-169</strain>
    </source>
</reference>
<dbReference type="AlphaFoldDB" id="I0YQ70"/>
<evidence type="ECO:0000256" key="1">
    <source>
        <dbReference type="RuleBase" id="RU365079"/>
    </source>
</evidence>
<feature type="region of interest" description="Disordered" evidence="2">
    <location>
        <begin position="1"/>
        <end position="29"/>
    </location>
</feature>
<dbReference type="Proteomes" id="UP000007264">
    <property type="component" value="Unassembled WGS sequence"/>
</dbReference>
<dbReference type="eggNOG" id="KOG1605">
    <property type="taxonomic scope" value="Eukaryota"/>
</dbReference>
<keyword evidence="5" id="KW-1185">Reference proteome</keyword>
<keyword evidence="1" id="KW-0496">Mitochondrion</keyword>
<evidence type="ECO:0000313" key="5">
    <source>
        <dbReference type="Proteomes" id="UP000007264"/>
    </source>
</evidence>
<dbReference type="EMBL" id="AGSI01000015">
    <property type="protein sequence ID" value="EIE20539.1"/>
    <property type="molecule type" value="Genomic_DNA"/>
</dbReference>
<evidence type="ECO:0000313" key="4">
    <source>
        <dbReference type="EMBL" id="EIE20539.1"/>
    </source>
</evidence>
<feature type="domain" description="FCP1 homology" evidence="3">
    <location>
        <begin position="33"/>
        <end position="147"/>
    </location>
</feature>
<dbReference type="GO" id="GO:0015031">
    <property type="term" value="P:protein transport"/>
    <property type="evidence" value="ECO:0007669"/>
    <property type="project" value="UniProtKB-KW"/>
</dbReference>
<organism evidence="4 5">
    <name type="scientific">Coccomyxa subellipsoidea (strain C-169)</name>
    <name type="common">Green microalga</name>
    <dbReference type="NCBI Taxonomy" id="574566"/>
    <lineage>
        <taxon>Eukaryota</taxon>
        <taxon>Viridiplantae</taxon>
        <taxon>Chlorophyta</taxon>
        <taxon>core chlorophytes</taxon>
        <taxon>Trebouxiophyceae</taxon>
        <taxon>Trebouxiophyceae incertae sedis</taxon>
        <taxon>Coccomyxaceae</taxon>
        <taxon>Coccomyxa</taxon>
        <taxon>Coccomyxa subellipsoidea</taxon>
    </lineage>
</organism>